<dbReference type="InterPro" id="IPR013342">
    <property type="entry name" value="Mandelate_racemase_C"/>
</dbReference>
<evidence type="ECO:0000313" key="2">
    <source>
        <dbReference type="EMBL" id="MFC6016495.1"/>
    </source>
</evidence>
<feature type="domain" description="Mandelate racemase/muconate lactonizing enzyme C-terminal" evidence="1">
    <location>
        <begin position="152"/>
        <end position="278"/>
    </location>
</feature>
<proteinExistence type="predicted"/>
<dbReference type="Gene3D" id="3.30.390.10">
    <property type="entry name" value="Enolase-like, N-terminal domain"/>
    <property type="match status" value="1"/>
</dbReference>
<dbReference type="RefSeq" id="WP_377419903.1">
    <property type="nucleotide sequence ID" value="NZ_JBHSPR010000007.1"/>
</dbReference>
<dbReference type="Gene3D" id="3.20.20.120">
    <property type="entry name" value="Enolase-like C-terminal domain"/>
    <property type="match status" value="1"/>
</dbReference>
<gene>
    <name evidence="2" type="ORF">ACFP2T_09815</name>
</gene>
<dbReference type="SFLD" id="SFLDS00001">
    <property type="entry name" value="Enolase"/>
    <property type="match status" value="1"/>
</dbReference>
<dbReference type="Proteomes" id="UP001596203">
    <property type="component" value="Unassembled WGS sequence"/>
</dbReference>
<keyword evidence="3" id="KW-1185">Reference proteome</keyword>
<name>A0ABW1K4L7_9ACTN</name>
<evidence type="ECO:0000313" key="3">
    <source>
        <dbReference type="Proteomes" id="UP001596203"/>
    </source>
</evidence>
<comment type="caution">
    <text evidence="2">The sequence shown here is derived from an EMBL/GenBank/DDBJ whole genome shotgun (WGS) entry which is preliminary data.</text>
</comment>
<dbReference type="InterPro" id="IPR018110">
    <property type="entry name" value="Mandel_Rmase/mucon_lact_enz_CS"/>
</dbReference>
<protein>
    <submittedName>
        <fullName evidence="2">Enolase C-terminal domain-like protein</fullName>
    </submittedName>
</protein>
<sequence length="427" mass="46023">MESPGHAAVLAPAPWDVPSVGGARVTGVRTFLCAPQGCPYVITRVETDQPGLYGLGCASDPQRTLAIRSVVDDYLGPMLLGRDPADIEDLHRLLLNSGYWRGGSIANNALAAIDVALWDIKGKVAGLPLYQLLGGRAREYAEAYTHVDGVDVDEVADLVLAARDRGYRHVRVQLAVPGTDTYGTAPTDERQAERRRMRRESWDSLAYLRHVPPALVAVRDRVGPDVELLHDAHERMTPAQARQFVRAVEDARLYFLEDALAPEDAAHFPGLRTAGSTPVAVGELYADVAQYLPLLEQRVIDYARIRIPTLGGLTPTRKLVAACELFGVRTAPHGPGDVSPVGQAANVALDISSPAFGVQEAATFRDATLEVFPGAPVPVAGRFHPSPAPGLGVDFDESAARRHPVTAPLDHDRWALLRATDGSAHRP</sequence>
<evidence type="ECO:0000259" key="1">
    <source>
        <dbReference type="SMART" id="SM00922"/>
    </source>
</evidence>
<dbReference type="InterPro" id="IPR034593">
    <property type="entry name" value="DgoD-like"/>
</dbReference>
<dbReference type="PANTHER" id="PTHR48080">
    <property type="entry name" value="D-GALACTONATE DEHYDRATASE-RELATED"/>
    <property type="match status" value="1"/>
</dbReference>
<dbReference type="InterPro" id="IPR036849">
    <property type="entry name" value="Enolase-like_C_sf"/>
</dbReference>
<dbReference type="Pfam" id="PF13378">
    <property type="entry name" value="MR_MLE_C"/>
    <property type="match status" value="1"/>
</dbReference>
<dbReference type="EMBL" id="JBHSPR010000007">
    <property type="protein sequence ID" value="MFC6016495.1"/>
    <property type="molecule type" value="Genomic_DNA"/>
</dbReference>
<dbReference type="PROSITE" id="PS00908">
    <property type="entry name" value="MR_MLE_1"/>
    <property type="match status" value="1"/>
</dbReference>
<dbReference type="InterPro" id="IPR029065">
    <property type="entry name" value="Enolase_C-like"/>
</dbReference>
<dbReference type="Pfam" id="PF02746">
    <property type="entry name" value="MR_MLE_N"/>
    <property type="match status" value="1"/>
</dbReference>
<dbReference type="InterPro" id="IPR029017">
    <property type="entry name" value="Enolase-like_N"/>
</dbReference>
<dbReference type="SMART" id="SM00922">
    <property type="entry name" value="MR_MLE"/>
    <property type="match status" value="1"/>
</dbReference>
<dbReference type="InterPro" id="IPR013341">
    <property type="entry name" value="Mandelate_racemase_N_dom"/>
</dbReference>
<accession>A0ABW1K4L7</accession>
<dbReference type="SUPFAM" id="SSF51604">
    <property type="entry name" value="Enolase C-terminal domain-like"/>
    <property type="match status" value="1"/>
</dbReference>
<dbReference type="PANTHER" id="PTHR48080:SF6">
    <property type="entry name" value="STARVATION-SENSING PROTEIN RSPA"/>
    <property type="match status" value="1"/>
</dbReference>
<reference evidence="3" key="1">
    <citation type="journal article" date="2019" name="Int. J. Syst. Evol. Microbiol.">
        <title>The Global Catalogue of Microorganisms (GCM) 10K type strain sequencing project: providing services to taxonomists for standard genome sequencing and annotation.</title>
        <authorList>
            <consortium name="The Broad Institute Genomics Platform"/>
            <consortium name="The Broad Institute Genome Sequencing Center for Infectious Disease"/>
            <person name="Wu L."/>
            <person name="Ma J."/>
        </authorList>
    </citation>
    <scope>NUCLEOTIDE SEQUENCE [LARGE SCALE GENOMIC DNA]</scope>
    <source>
        <strain evidence="3">ZS-35-S2</strain>
    </source>
</reference>
<organism evidence="2 3">
    <name type="scientific">Plantactinospora solaniradicis</name>
    <dbReference type="NCBI Taxonomy" id="1723736"/>
    <lineage>
        <taxon>Bacteria</taxon>
        <taxon>Bacillati</taxon>
        <taxon>Actinomycetota</taxon>
        <taxon>Actinomycetes</taxon>
        <taxon>Micromonosporales</taxon>
        <taxon>Micromonosporaceae</taxon>
        <taxon>Plantactinospora</taxon>
    </lineage>
</organism>
<dbReference type="SUPFAM" id="SSF54826">
    <property type="entry name" value="Enolase N-terminal domain-like"/>
    <property type="match status" value="1"/>
</dbReference>